<dbReference type="InterPro" id="IPR027417">
    <property type="entry name" value="P-loop_NTPase"/>
</dbReference>
<reference evidence="2 3" key="1">
    <citation type="submission" date="2023-08" db="EMBL/GenBank/DDBJ databases">
        <title>Pseudoalteromonas haloplanktis LL1 genome.</title>
        <authorList>
            <person name="Wu S."/>
        </authorList>
    </citation>
    <scope>NUCLEOTIDE SEQUENCE [LARGE SCALE GENOMIC DNA]</scope>
    <source>
        <strain evidence="2 3">LL1</strain>
    </source>
</reference>
<sequence>MIEEQSSSLLNISKEYELLSSSLDANLVAELQALASNFQSDALHTQNENRLLRIGIIGQIKRGKSSFLNSLLFNGQDVLPKAATPMTAALTKICYAQEPKALVEFYSKNEWDKVKNLADKALSKQASYENALLEYQTNKAISQKQGVFIAPPIKPVLSDEEKASIELLNMVKNSGLNVAQYLDTSISLDEVNNNDELVDKLNHYVGASGEFTPIVKSTELHLNIESLCDIEVVDTPGMNDPIISRGRRTQEFIGQCDVVFVLSNSGQFLDQSDMSLLAQNIPNKGIEDIVLIGSLFDGALLDEYHNYPSIQQALPAITAKLNNQAKSNVDKVCNEFAAYQSTEDDNNQSHLMSTLQNSLPPIFISSRCYDLAIKPEQSLNEEELHSRQQLNDMFADFTFNASTFAAVANFTKVTTKLDTVKAKKEQILADRFNNLLIGSKREVKQKLTQISDDVTYKRKNLLEGDVESLAKKQQAVVSRIEAGTIKVNSVFEKYSIQAEKTLTRLLTDINQDAIQVKQVQSQSGSREESYTTSREVSDSHILKPWTWGSTRTVTSTHYRTVNYTYASVHEAVSKLESFVVETSKALYDVSENAIQLGLFKQDIKASIRDMFDFTDDDFDPEMVLMPLNNAVERITIPVVSLDLDAHINTIRQQFSAEQVEGDDIAQLRTEQARVVALLLQDISAELKQCINQIVAKLAKEQSNFVPSLTKDLVASVEQLKQDLTHKEEVLKGYDDVLQKVDTDLATLGANL</sequence>
<dbReference type="RefSeq" id="WP_309038379.1">
    <property type="nucleotide sequence ID" value="NZ_JAVIFY010000002.1"/>
</dbReference>
<proteinExistence type="predicted"/>
<dbReference type="SUPFAM" id="SSF52540">
    <property type="entry name" value="P-loop containing nucleoside triphosphate hydrolases"/>
    <property type="match status" value="1"/>
</dbReference>
<organism evidence="2 3">
    <name type="scientific">Pseudoalteromonas haloplanktis</name>
    <name type="common">Alteromonas haloplanktis</name>
    <dbReference type="NCBI Taxonomy" id="228"/>
    <lineage>
        <taxon>Bacteria</taxon>
        <taxon>Pseudomonadati</taxon>
        <taxon>Pseudomonadota</taxon>
        <taxon>Gammaproteobacteria</taxon>
        <taxon>Alteromonadales</taxon>
        <taxon>Pseudoalteromonadaceae</taxon>
        <taxon>Pseudoalteromonas</taxon>
    </lineage>
</organism>
<dbReference type="Pfam" id="PF00350">
    <property type="entry name" value="Dynamin_N"/>
    <property type="match status" value="1"/>
</dbReference>
<feature type="domain" description="Dynamin N-terminal" evidence="1">
    <location>
        <begin position="54"/>
        <end position="290"/>
    </location>
</feature>
<evidence type="ECO:0000259" key="1">
    <source>
        <dbReference type="Pfam" id="PF00350"/>
    </source>
</evidence>
<keyword evidence="3" id="KW-1185">Reference proteome</keyword>
<dbReference type="InterPro" id="IPR045063">
    <property type="entry name" value="Dynamin_N"/>
</dbReference>
<dbReference type="EMBL" id="JAVIFY010000002">
    <property type="protein sequence ID" value="MDQ9090515.1"/>
    <property type="molecule type" value="Genomic_DNA"/>
</dbReference>
<accession>A0ABU1B844</accession>
<evidence type="ECO:0000313" key="3">
    <source>
        <dbReference type="Proteomes" id="UP001226574"/>
    </source>
</evidence>
<name>A0ABU1B844_PSEHA</name>
<dbReference type="Proteomes" id="UP001226574">
    <property type="component" value="Unassembled WGS sequence"/>
</dbReference>
<evidence type="ECO:0000313" key="2">
    <source>
        <dbReference type="EMBL" id="MDQ9090515.1"/>
    </source>
</evidence>
<protein>
    <submittedName>
        <fullName evidence="2">Dynamin family protein</fullName>
    </submittedName>
</protein>
<dbReference type="PANTHER" id="PTHR36681">
    <property type="entry name" value="NUCLEAR GTPASE, GERMINAL CENTER-ASSOCIATED, TANDEM DUPLICATE 3"/>
    <property type="match status" value="1"/>
</dbReference>
<comment type="caution">
    <text evidence="2">The sequence shown here is derived from an EMBL/GenBank/DDBJ whole genome shotgun (WGS) entry which is preliminary data.</text>
</comment>
<dbReference type="Gene3D" id="3.40.50.300">
    <property type="entry name" value="P-loop containing nucleotide triphosphate hydrolases"/>
    <property type="match status" value="1"/>
</dbReference>
<dbReference type="PANTHER" id="PTHR36681:SF3">
    <property type="entry name" value="NUCLEAR GTPASE, GERMINAL CENTER-ASSOCIATED, TANDEM DUPLICATE 3"/>
    <property type="match status" value="1"/>
</dbReference>
<gene>
    <name evidence="2" type="ORF">RC083_02785</name>
</gene>